<dbReference type="InterPro" id="IPR012417">
    <property type="entry name" value="CaM-bd_dom_pln"/>
</dbReference>
<accession>A0AAV8QD40</accession>
<feature type="region of interest" description="Disordered" evidence="1">
    <location>
        <begin position="205"/>
        <end position="228"/>
    </location>
</feature>
<comment type="caution">
    <text evidence="3">The sequence shown here is derived from an EMBL/GenBank/DDBJ whole genome shotgun (WGS) entry which is preliminary data.</text>
</comment>
<reference evidence="3 4" key="1">
    <citation type="submission" date="2022-12" db="EMBL/GenBank/DDBJ databases">
        <title>Chromosome-scale assembly of the Ensete ventricosum genome.</title>
        <authorList>
            <person name="Dussert Y."/>
            <person name="Stocks J."/>
            <person name="Wendawek A."/>
            <person name="Woldeyes F."/>
            <person name="Nichols R.A."/>
            <person name="Borrell J.S."/>
        </authorList>
    </citation>
    <scope>NUCLEOTIDE SEQUENCE [LARGE SCALE GENOMIC DNA]</scope>
    <source>
        <strain evidence="4">cv. Maze</strain>
        <tissue evidence="3">Seeds</tissue>
    </source>
</reference>
<feature type="domain" description="Calmodulin-binding" evidence="2">
    <location>
        <begin position="655"/>
        <end position="770"/>
    </location>
</feature>
<feature type="region of interest" description="Disordered" evidence="1">
    <location>
        <begin position="90"/>
        <end position="119"/>
    </location>
</feature>
<dbReference type="Proteomes" id="UP001222027">
    <property type="component" value="Unassembled WGS sequence"/>
</dbReference>
<protein>
    <recommendedName>
        <fullName evidence="2">Calmodulin-binding domain-containing protein</fullName>
    </recommendedName>
</protein>
<keyword evidence="4" id="KW-1185">Reference proteome</keyword>
<sequence length="780" mass="86257">MNELIDLICNIDSKMQSLVLSQPKLREEVNGYAWILSVGFYGWLCSLVVHQDLLLAFLWLAILERRSQGTSQIIFLPQMSEERAMISVNSEDDKKKGVATTNSTGKPHTIALPSSSKNDEKLLPHYMRPSTGSCHDFCKYGIKHVYDKEKGAATTNSTGKPHTIALPPSSKSDEKLHPHYMRPSTGSSHDFCKYGIKHVYDKEKGAATTNSTGKPHTIALPPSSKSDEKLLPHYMRPSTGSSHDFCKYGIKHVHDGKHGQSNFMTQRQSRQTLRLKKSSVHATDELTNKTALIEQTDLPSEKIIRVPDSPTNPAGGSAHEFSILDHNAGLQDQINDPSLDHPVANKDEKAFDDSVHPAAEVQESTYRSCGLFRELVTARLERQRTQNDVANEEHSAMAQVGGSCEEPVRIKFMLSSAIQKGVAASEYKSRDPSEGLSVKQASIELIIATPITDNTASAEYQTSKGTDKSYDKLIEVKMKRLPGPSEGPLSLTPKNYTSKASAEYRPVIRAEVSSEEVPIVNLKTPAIQKSTASATHKPTDPARLKSLSSGDKTKIEGNKLKNQKGNFGLNERNMIATEFNPDKLYLKTMKQKLRKHKPCPDRIGESEECGPKMSGENEPNLHREVTQRTYRGVPESTVKSRLGSASVNSEDGVATPRKLNLSRGKMINLHSENISPKRLRFRQVKMMGGNQNAEGKQMRSSIKRVETDGAESDTSPGDATNVVLRHQDVQDKRDTQSLLNHVIKETASKLLEARKSKVKALADAFETVINLQESQVAAPQ</sequence>
<dbReference type="Pfam" id="PF07839">
    <property type="entry name" value="CaM_binding"/>
    <property type="match status" value="1"/>
</dbReference>
<dbReference type="PANTHER" id="PTHR33349:SF41">
    <property type="entry name" value="EMB|CAB62594.1"/>
    <property type="match status" value="1"/>
</dbReference>
<evidence type="ECO:0000313" key="3">
    <source>
        <dbReference type="EMBL" id="KAJ8466820.1"/>
    </source>
</evidence>
<evidence type="ECO:0000259" key="2">
    <source>
        <dbReference type="SMART" id="SM01054"/>
    </source>
</evidence>
<dbReference type="AlphaFoldDB" id="A0AAV8QD40"/>
<dbReference type="GO" id="GO:0005516">
    <property type="term" value="F:calmodulin binding"/>
    <property type="evidence" value="ECO:0007669"/>
    <property type="project" value="InterPro"/>
</dbReference>
<evidence type="ECO:0000313" key="4">
    <source>
        <dbReference type="Proteomes" id="UP001222027"/>
    </source>
</evidence>
<feature type="region of interest" description="Disordered" evidence="1">
    <location>
        <begin position="528"/>
        <end position="566"/>
    </location>
</feature>
<name>A0AAV8QD40_ENSVE</name>
<feature type="compositionally biased region" description="Polar residues" evidence="1">
    <location>
        <begin position="99"/>
        <end position="116"/>
    </location>
</feature>
<gene>
    <name evidence="3" type="ORF">OPV22_029372</name>
</gene>
<feature type="region of interest" description="Disordered" evidence="1">
    <location>
        <begin position="152"/>
        <end position="184"/>
    </location>
</feature>
<organism evidence="3 4">
    <name type="scientific">Ensete ventricosum</name>
    <name type="common">Abyssinian banana</name>
    <name type="synonym">Musa ensete</name>
    <dbReference type="NCBI Taxonomy" id="4639"/>
    <lineage>
        <taxon>Eukaryota</taxon>
        <taxon>Viridiplantae</taxon>
        <taxon>Streptophyta</taxon>
        <taxon>Embryophyta</taxon>
        <taxon>Tracheophyta</taxon>
        <taxon>Spermatophyta</taxon>
        <taxon>Magnoliopsida</taxon>
        <taxon>Liliopsida</taxon>
        <taxon>Zingiberales</taxon>
        <taxon>Musaceae</taxon>
        <taxon>Ensete</taxon>
    </lineage>
</organism>
<proteinExistence type="predicted"/>
<dbReference type="SMART" id="SM01054">
    <property type="entry name" value="CaM_binding"/>
    <property type="match status" value="1"/>
</dbReference>
<evidence type="ECO:0000256" key="1">
    <source>
        <dbReference type="SAM" id="MobiDB-lite"/>
    </source>
</evidence>
<feature type="region of interest" description="Disordered" evidence="1">
    <location>
        <begin position="596"/>
        <end position="619"/>
    </location>
</feature>
<dbReference type="EMBL" id="JAQQAF010000008">
    <property type="protein sequence ID" value="KAJ8466820.1"/>
    <property type="molecule type" value="Genomic_DNA"/>
</dbReference>
<dbReference type="PANTHER" id="PTHR33349">
    <property type="entry name" value="EMB|CAB62594.1"/>
    <property type="match status" value="1"/>
</dbReference>